<proteinExistence type="predicted"/>
<dbReference type="Gene3D" id="3.10.350.10">
    <property type="entry name" value="LysM domain"/>
    <property type="match status" value="1"/>
</dbReference>
<feature type="region of interest" description="Disordered" evidence="1">
    <location>
        <begin position="434"/>
        <end position="455"/>
    </location>
</feature>
<accession>A0A1E7F614</accession>
<dbReference type="InParanoid" id="A0A1E7F614"/>
<feature type="region of interest" description="Disordered" evidence="1">
    <location>
        <begin position="1"/>
        <end position="23"/>
    </location>
</feature>
<dbReference type="AlphaFoldDB" id="A0A1E7F614"/>
<evidence type="ECO:0000313" key="2">
    <source>
        <dbReference type="EMBL" id="OEU13445.1"/>
    </source>
</evidence>
<dbReference type="OrthoDB" id="40878at2759"/>
<reference evidence="2 3" key="1">
    <citation type="submission" date="2016-09" db="EMBL/GenBank/DDBJ databases">
        <title>Extensive genetic diversity and differential bi-allelic expression allows diatom success in the polar Southern Ocean.</title>
        <authorList>
            <consortium name="DOE Joint Genome Institute"/>
            <person name="Mock T."/>
            <person name="Otillar R.P."/>
            <person name="Strauss J."/>
            <person name="Dupont C."/>
            <person name="Frickenhaus S."/>
            <person name="Maumus F."/>
            <person name="Mcmullan M."/>
            <person name="Sanges R."/>
            <person name="Schmutz J."/>
            <person name="Toseland A."/>
            <person name="Valas R."/>
            <person name="Veluchamy A."/>
            <person name="Ward B.J."/>
            <person name="Allen A."/>
            <person name="Barry K."/>
            <person name="Falciatore A."/>
            <person name="Ferrante M."/>
            <person name="Fortunato A.E."/>
            <person name="Gloeckner G."/>
            <person name="Gruber A."/>
            <person name="Hipkin R."/>
            <person name="Janech M."/>
            <person name="Kroth P."/>
            <person name="Leese F."/>
            <person name="Lindquist E."/>
            <person name="Lyon B.R."/>
            <person name="Martin J."/>
            <person name="Mayer C."/>
            <person name="Parker M."/>
            <person name="Quesneville H."/>
            <person name="Raymond J."/>
            <person name="Uhlig C."/>
            <person name="Valentin K.U."/>
            <person name="Worden A.Z."/>
            <person name="Armbrust E.V."/>
            <person name="Bowler C."/>
            <person name="Green B."/>
            <person name="Moulton V."/>
            <person name="Van Oosterhout C."/>
            <person name="Grigoriev I."/>
        </authorList>
    </citation>
    <scope>NUCLEOTIDE SEQUENCE [LARGE SCALE GENOMIC DNA]</scope>
    <source>
        <strain evidence="2 3">CCMP1102</strain>
    </source>
</reference>
<dbReference type="PANTHER" id="PTHR20932">
    <property type="entry name" value="LYSM AND PUTATIVE PEPTIDOGLYCAN-BINDING DOMAIN-CONTAINING PROTEIN"/>
    <property type="match status" value="1"/>
</dbReference>
<feature type="compositionally biased region" description="Basic and acidic residues" evidence="1">
    <location>
        <begin position="1"/>
        <end position="12"/>
    </location>
</feature>
<dbReference type="PANTHER" id="PTHR20932:SF8">
    <property type="entry name" value="LD22649P"/>
    <property type="match status" value="1"/>
</dbReference>
<dbReference type="InterPro" id="IPR036779">
    <property type="entry name" value="LysM_dom_sf"/>
</dbReference>
<dbReference type="EMBL" id="KV784361">
    <property type="protein sequence ID" value="OEU13445.1"/>
    <property type="molecule type" value="Genomic_DNA"/>
</dbReference>
<feature type="compositionally biased region" description="Basic and acidic residues" evidence="1">
    <location>
        <begin position="44"/>
        <end position="58"/>
    </location>
</feature>
<protein>
    <recommendedName>
        <fullName evidence="4">LysM domain-containing protein</fullName>
    </recommendedName>
</protein>
<evidence type="ECO:0008006" key="4">
    <source>
        <dbReference type="Google" id="ProtNLM"/>
    </source>
</evidence>
<feature type="region of interest" description="Disordered" evidence="1">
    <location>
        <begin position="39"/>
        <end position="109"/>
    </location>
</feature>
<dbReference type="Proteomes" id="UP000095751">
    <property type="component" value="Unassembled WGS sequence"/>
</dbReference>
<gene>
    <name evidence="2" type="ORF">FRACYDRAFT_262256</name>
</gene>
<dbReference type="InterPro" id="IPR045030">
    <property type="entry name" value="LYSM1-4"/>
</dbReference>
<name>A0A1E7F614_9STRA</name>
<evidence type="ECO:0000256" key="1">
    <source>
        <dbReference type="SAM" id="MobiDB-lite"/>
    </source>
</evidence>
<evidence type="ECO:0000313" key="3">
    <source>
        <dbReference type="Proteomes" id="UP000095751"/>
    </source>
</evidence>
<sequence length="455" mass="49926">MPEQKQKQEQIKQHNQNQEQLGGGLFPFKVKKFLSGVASAGHAALKEHQVKQQEHADRNSQAQRNKPHIVAGTSPETKEPTQRNTPPAIVTESKPQKQQQQLPKTPPIARCPVAVSPGKDESALDLKGVIDQQQPITNFQYENDWEILSCCGGCDEKTSNCSGVFVSSGPKAGSVRSIASLDQDSSSYPATLSVPFKIQRTNSSSTLDSQDNVLGPSGKGILGVDYVEHVCLPTDTLQGICISYKVSASQLRRANHFSGTLHSAPKKLLIPLSKQALRTGFIRVQDTDNKEYKLHKIQAEYPDISITEAKAYLELADWELNDALQSAKEDQEWENSAEGYDNEDGEYKVNNLKSGQIGIRVGFKGSIPTINLTGTGHILSKSLISKKEEGLYDDEGDSSTTKKKEKVVIHTRPPAIATKSVLAEDLYNAAPQHNSYGLELKPLPKRNLSTQNYDG</sequence>
<organism evidence="2 3">
    <name type="scientific">Fragilariopsis cylindrus CCMP1102</name>
    <dbReference type="NCBI Taxonomy" id="635003"/>
    <lineage>
        <taxon>Eukaryota</taxon>
        <taxon>Sar</taxon>
        <taxon>Stramenopiles</taxon>
        <taxon>Ochrophyta</taxon>
        <taxon>Bacillariophyta</taxon>
        <taxon>Bacillariophyceae</taxon>
        <taxon>Bacillariophycidae</taxon>
        <taxon>Bacillariales</taxon>
        <taxon>Bacillariaceae</taxon>
        <taxon>Fragilariopsis</taxon>
    </lineage>
</organism>
<dbReference type="KEGG" id="fcy:FRACYDRAFT_262256"/>
<keyword evidence="3" id="KW-1185">Reference proteome</keyword>